<proteinExistence type="predicted"/>
<dbReference type="AlphaFoldDB" id="A0A7J9I0S2"/>
<evidence type="ECO:0000313" key="2">
    <source>
        <dbReference type="Proteomes" id="UP000593560"/>
    </source>
</evidence>
<comment type="caution">
    <text evidence="1">The sequence shown here is derived from an EMBL/GenBank/DDBJ whole genome shotgun (WGS) entry which is preliminary data.</text>
</comment>
<accession>A0A7J9I0S2</accession>
<evidence type="ECO:0000313" key="1">
    <source>
        <dbReference type="EMBL" id="MBA0815716.1"/>
    </source>
</evidence>
<evidence type="ECO:0008006" key="3">
    <source>
        <dbReference type="Google" id="ProtNLM"/>
    </source>
</evidence>
<reference evidence="1 2" key="1">
    <citation type="journal article" date="2019" name="Genome Biol. Evol.">
        <title>Insights into the evolution of the New World diploid cottons (Gossypium, subgenus Houzingenia) based on genome sequencing.</title>
        <authorList>
            <person name="Grover C.E."/>
            <person name="Arick M.A. 2nd"/>
            <person name="Thrash A."/>
            <person name="Conover J.L."/>
            <person name="Sanders W.S."/>
            <person name="Peterson D.G."/>
            <person name="Frelichowski J.E."/>
            <person name="Scheffler J.A."/>
            <person name="Scheffler B.E."/>
            <person name="Wendel J.F."/>
        </authorList>
    </citation>
    <scope>NUCLEOTIDE SEQUENCE [LARGE SCALE GENOMIC DNA]</scope>
    <source>
        <strain evidence="1">0</strain>
        <tissue evidence="1">Leaf</tissue>
    </source>
</reference>
<gene>
    <name evidence="1" type="ORF">Gohar_000470</name>
</gene>
<dbReference type="EMBL" id="JABFAD010000013">
    <property type="protein sequence ID" value="MBA0815716.1"/>
    <property type="molecule type" value="Genomic_DNA"/>
</dbReference>
<feature type="non-terminal residue" evidence="1">
    <location>
        <position position="256"/>
    </location>
</feature>
<dbReference type="OrthoDB" id="1419902at2759"/>
<sequence length="256" mass="30252">LYGDRLSDHICTLPIVQNGPPDQIVWFHNKVKSYSSKSGYSWLILKKMGYGLHRLFWRTIWKLHVLSKIRIFAWKGFDWVCHWCGLEDETIIHALRDYPKARVVLSFSEFDRRLLDSSYESCIDLLKDATRLLDLKDDARLMWEWVRTLGDNFRIFNLSHAPMNLNSPRPHRWIKPPNDAFKINIDVVVFDSVVGIRIIARDHDARNNNVTRALFEIDYAGVDNRFKSRCEDISIFGFRLKEIFSLLESFIDFKIE</sequence>
<protein>
    <recommendedName>
        <fullName evidence="3">Reverse transcriptase zinc-binding domain-containing protein</fullName>
    </recommendedName>
</protein>
<name>A0A7J9I0S2_9ROSI</name>
<dbReference type="Proteomes" id="UP000593560">
    <property type="component" value="Unassembled WGS sequence"/>
</dbReference>
<organism evidence="1 2">
    <name type="scientific">Gossypium harknessii</name>
    <dbReference type="NCBI Taxonomy" id="34285"/>
    <lineage>
        <taxon>Eukaryota</taxon>
        <taxon>Viridiplantae</taxon>
        <taxon>Streptophyta</taxon>
        <taxon>Embryophyta</taxon>
        <taxon>Tracheophyta</taxon>
        <taxon>Spermatophyta</taxon>
        <taxon>Magnoliopsida</taxon>
        <taxon>eudicotyledons</taxon>
        <taxon>Gunneridae</taxon>
        <taxon>Pentapetalae</taxon>
        <taxon>rosids</taxon>
        <taxon>malvids</taxon>
        <taxon>Malvales</taxon>
        <taxon>Malvaceae</taxon>
        <taxon>Malvoideae</taxon>
        <taxon>Gossypium</taxon>
    </lineage>
</organism>
<keyword evidence="2" id="KW-1185">Reference proteome</keyword>